<accession>A0A7S1CI62</accession>
<protein>
    <recommendedName>
        <fullName evidence="2">Complex 1 LYR protein domain-containing protein</fullName>
    </recommendedName>
</protein>
<evidence type="ECO:0000259" key="2">
    <source>
        <dbReference type="Pfam" id="PF05347"/>
    </source>
</evidence>
<feature type="region of interest" description="Disordered" evidence="1">
    <location>
        <begin position="72"/>
        <end position="96"/>
    </location>
</feature>
<proteinExistence type="predicted"/>
<gene>
    <name evidence="3" type="ORF">BSP0115_LOCUS13153</name>
</gene>
<reference evidence="3" key="1">
    <citation type="submission" date="2021-01" db="EMBL/GenBank/DDBJ databases">
        <authorList>
            <person name="Corre E."/>
            <person name="Pelletier E."/>
            <person name="Niang G."/>
            <person name="Scheremetjew M."/>
            <person name="Finn R."/>
            <person name="Kale V."/>
            <person name="Holt S."/>
            <person name="Cochrane G."/>
            <person name="Meng A."/>
            <person name="Brown T."/>
            <person name="Cohen L."/>
        </authorList>
    </citation>
    <scope>NUCLEOTIDE SEQUENCE</scope>
    <source>
        <strain evidence="3">Ms1</strain>
    </source>
</reference>
<dbReference type="AlphaFoldDB" id="A0A7S1CI62"/>
<dbReference type="Pfam" id="PF05347">
    <property type="entry name" value="Complex1_LYR"/>
    <property type="match status" value="1"/>
</dbReference>
<dbReference type="InterPro" id="IPR008011">
    <property type="entry name" value="Complex1_LYR_dom"/>
</dbReference>
<dbReference type="EMBL" id="HBFS01019617">
    <property type="protein sequence ID" value="CAD8919891.1"/>
    <property type="molecule type" value="Transcribed_RNA"/>
</dbReference>
<evidence type="ECO:0000256" key="1">
    <source>
        <dbReference type="SAM" id="MobiDB-lite"/>
    </source>
</evidence>
<feature type="domain" description="Complex 1 LYR protein" evidence="2">
    <location>
        <begin position="7"/>
        <end position="60"/>
    </location>
</feature>
<organism evidence="3">
    <name type="scientific">Bicosoecida sp. CB-2014</name>
    <dbReference type="NCBI Taxonomy" id="1486930"/>
    <lineage>
        <taxon>Eukaryota</taxon>
        <taxon>Sar</taxon>
        <taxon>Stramenopiles</taxon>
        <taxon>Bigyra</taxon>
        <taxon>Opalozoa</taxon>
        <taxon>Bicosoecida</taxon>
    </lineage>
</organism>
<evidence type="ECO:0000313" key="3">
    <source>
        <dbReference type="EMBL" id="CAD8919891.1"/>
    </source>
</evidence>
<sequence length="148" mass="16521">MAASASLNLYRRLVRSVRLLPEAKRPGAVSDIRSSWHKHLTATDDETVRALFRKAQSRLDYARATTPRAKWEAAGLGTAESTVEGEEDGSGEGDGVRRYVVDRGQVVDGKAAAKRKAKYSNWNERNVDPDQLARHRHLLERQHFGGRG</sequence>
<name>A0A7S1CI62_9STRA</name>